<evidence type="ECO:0000313" key="3">
    <source>
        <dbReference type="Proteomes" id="UP000688947"/>
    </source>
</evidence>
<proteinExistence type="predicted"/>
<feature type="coiled-coil region" evidence="1">
    <location>
        <begin position="82"/>
        <end position="116"/>
    </location>
</feature>
<evidence type="ECO:0000256" key="1">
    <source>
        <dbReference type="SAM" id="Coils"/>
    </source>
</evidence>
<dbReference type="VEuPathDB" id="FungiDB:PC110_g5625"/>
<evidence type="ECO:0000313" key="2">
    <source>
        <dbReference type="EMBL" id="KAG6963846.1"/>
    </source>
</evidence>
<dbReference type="EMBL" id="JAENGZ010000256">
    <property type="protein sequence ID" value="KAG6963846.1"/>
    <property type="molecule type" value="Genomic_DNA"/>
</dbReference>
<dbReference type="AlphaFoldDB" id="A0A8T1UIA0"/>
<evidence type="ECO:0008006" key="4">
    <source>
        <dbReference type="Google" id="ProtNLM"/>
    </source>
</evidence>
<protein>
    <recommendedName>
        <fullName evidence="4">Peptidase S74 domain-containing protein</fullName>
    </recommendedName>
</protein>
<gene>
    <name evidence="2" type="ORF">JG687_00006314</name>
</gene>
<sequence length="122" mass="13762">MLSIRPKLYRYKTQDSTVPLQIGYKAQDLFKNKLGAVINYFPNETLVVEDASIDLTGIEFSVDYSKICCYLHILALEQQKKIDALSSLATDLSNQLATANAKITDHETRINKLEAKILNNLI</sequence>
<dbReference type="Proteomes" id="UP000688947">
    <property type="component" value="Unassembled WGS sequence"/>
</dbReference>
<name>A0A8T1UIA0_9STRA</name>
<comment type="caution">
    <text evidence="2">The sequence shown here is derived from an EMBL/GenBank/DDBJ whole genome shotgun (WGS) entry which is preliminary data.</text>
</comment>
<keyword evidence="1" id="KW-0175">Coiled coil</keyword>
<accession>A0A8T1UIA0</accession>
<reference evidence="2" key="1">
    <citation type="submission" date="2021-01" db="EMBL/GenBank/DDBJ databases">
        <title>Phytophthora aleatoria, a newly-described species from Pinus radiata is distinct from Phytophthora cactorum isolates based on comparative genomics.</title>
        <authorList>
            <person name="Mcdougal R."/>
            <person name="Panda P."/>
            <person name="Williams N."/>
            <person name="Studholme D.J."/>
        </authorList>
    </citation>
    <scope>NUCLEOTIDE SEQUENCE</scope>
    <source>
        <strain evidence="2">NZFS 3830</strain>
    </source>
</reference>
<organism evidence="2 3">
    <name type="scientific">Phytophthora cactorum</name>
    <dbReference type="NCBI Taxonomy" id="29920"/>
    <lineage>
        <taxon>Eukaryota</taxon>
        <taxon>Sar</taxon>
        <taxon>Stramenopiles</taxon>
        <taxon>Oomycota</taxon>
        <taxon>Peronosporomycetes</taxon>
        <taxon>Peronosporales</taxon>
        <taxon>Peronosporaceae</taxon>
        <taxon>Phytophthora</taxon>
    </lineage>
</organism>